<comment type="caution">
    <text evidence="2">The sequence shown here is derived from an EMBL/GenBank/DDBJ whole genome shotgun (WGS) entry which is preliminary data.</text>
</comment>
<proteinExistence type="predicted"/>
<feature type="region of interest" description="Disordered" evidence="1">
    <location>
        <begin position="1"/>
        <end position="36"/>
    </location>
</feature>
<sequence>MTQMETATRSASVEGGGGLAGGAATRTATQAPSGHALTLPRWSAALSGVRVEGHSAFTRRKTYR</sequence>
<organism evidence="2 3">
    <name type="scientific">Amycolatopsis tucumanensis</name>
    <dbReference type="NCBI Taxonomy" id="401106"/>
    <lineage>
        <taxon>Bacteria</taxon>
        <taxon>Bacillati</taxon>
        <taxon>Actinomycetota</taxon>
        <taxon>Actinomycetes</taxon>
        <taxon>Pseudonocardiales</taxon>
        <taxon>Pseudonocardiaceae</taxon>
        <taxon>Amycolatopsis</taxon>
    </lineage>
</organism>
<protein>
    <submittedName>
        <fullName evidence="2">Uncharacterized protein</fullName>
    </submittedName>
</protein>
<keyword evidence="3" id="KW-1185">Reference proteome</keyword>
<evidence type="ECO:0000313" key="2">
    <source>
        <dbReference type="EMBL" id="GAA3806309.1"/>
    </source>
</evidence>
<evidence type="ECO:0000313" key="3">
    <source>
        <dbReference type="Proteomes" id="UP001501624"/>
    </source>
</evidence>
<reference evidence="3" key="1">
    <citation type="journal article" date="2019" name="Int. J. Syst. Evol. Microbiol.">
        <title>The Global Catalogue of Microorganisms (GCM) 10K type strain sequencing project: providing services to taxonomists for standard genome sequencing and annotation.</title>
        <authorList>
            <consortium name="The Broad Institute Genomics Platform"/>
            <consortium name="The Broad Institute Genome Sequencing Center for Infectious Disease"/>
            <person name="Wu L."/>
            <person name="Ma J."/>
        </authorList>
    </citation>
    <scope>NUCLEOTIDE SEQUENCE [LARGE SCALE GENOMIC DNA]</scope>
    <source>
        <strain evidence="3">JCM 17017</strain>
    </source>
</reference>
<dbReference type="Proteomes" id="UP001501624">
    <property type="component" value="Unassembled WGS sequence"/>
</dbReference>
<evidence type="ECO:0000256" key="1">
    <source>
        <dbReference type="SAM" id="MobiDB-lite"/>
    </source>
</evidence>
<feature type="compositionally biased region" description="Low complexity" evidence="1">
    <location>
        <begin position="22"/>
        <end position="31"/>
    </location>
</feature>
<dbReference type="EMBL" id="BAABCM010000002">
    <property type="protein sequence ID" value="GAA3806309.1"/>
    <property type="molecule type" value="Genomic_DNA"/>
</dbReference>
<gene>
    <name evidence="2" type="ORF">GCM10022380_25030</name>
</gene>
<accession>A0ABP7I1F2</accession>
<name>A0ABP7I1F2_9PSEU</name>
<feature type="compositionally biased region" description="Polar residues" evidence="1">
    <location>
        <begin position="1"/>
        <end position="11"/>
    </location>
</feature>